<comment type="caution">
    <text evidence="1">The sequence shown here is derived from an EMBL/GenBank/DDBJ whole genome shotgun (WGS) entry which is preliminary data.</text>
</comment>
<evidence type="ECO:0000313" key="2">
    <source>
        <dbReference type="Proteomes" id="UP001596283"/>
    </source>
</evidence>
<keyword evidence="2" id="KW-1185">Reference proteome</keyword>
<gene>
    <name evidence="1" type="ORF">ACFP1C_12885</name>
</gene>
<organism evidence="1 2">
    <name type="scientific">Levilactobacillus fujinensis</name>
    <dbReference type="NCBI Taxonomy" id="2486024"/>
    <lineage>
        <taxon>Bacteria</taxon>
        <taxon>Bacillati</taxon>
        <taxon>Bacillota</taxon>
        <taxon>Bacilli</taxon>
        <taxon>Lactobacillales</taxon>
        <taxon>Lactobacillaceae</taxon>
        <taxon>Levilactobacillus</taxon>
    </lineage>
</organism>
<name>A0ABW1TJE3_9LACO</name>
<evidence type="ECO:0000313" key="1">
    <source>
        <dbReference type="EMBL" id="MFC6261830.1"/>
    </source>
</evidence>
<sequence length="58" mass="6524">MTVVTTILGLKLGNVVQPSPYRPADMDWNRANATCSLFSWPDSGCLEPGITERRHKHR</sequence>
<dbReference type="EMBL" id="JBHSSI010000079">
    <property type="protein sequence ID" value="MFC6261830.1"/>
    <property type="molecule type" value="Genomic_DNA"/>
</dbReference>
<accession>A0ABW1TJE3</accession>
<protein>
    <submittedName>
        <fullName evidence="1">Uncharacterized protein</fullName>
    </submittedName>
</protein>
<dbReference type="Proteomes" id="UP001596283">
    <property type="component" value="Unassembled WGS sequence"/>
</dbReference>
<reference evidence="2" key="1">
    <citation type="journal article" date="2019" name="Int. J. Syst. Evol. Microbiol.">
        <title>The Global Catalogue of Microorganisms (GCM) 10K type strain sequencing project: providing services to taxonomists for standard genome sequencing and annotation.</title>
        <authorList>
            <consortium name="The Broad Institute Genomics Platform"/>
            <consortium name="The Broad Institute Genome Sequencing Center for Infectious Disease"/>
            <person name="Wu L."/>
            <person name="Ma J."/>
        </authorList>
    </citation>
    <scope>NUCLEOTIDE SEQUENCE [LARGE SCALE GENOMIC DNA]</scope>
    <source>
        <strain evidence="2">CCM 8908</strain>
    </source>
</reference>
<proteinExistence type="predicted"/>